<comment type="function">
    <text evidence="6">Gustatory receptor which mediates acceptance or avoidance behavior, depending on its substrates.</text>
</comment>
<dbReference type="GO" id="GO:0005886">
    <property type="term" value="C:plasma membrane"/>
    <property type="evidence" value="ECO:0007669"/>
    <property type="project" value="UniProtKB-SubCell"/>
</dbReference>
<evidence type="ECO:0000313" key="7">
    <source>
        <dbReference type="EMBL" id="KAL1140190.1"/>
    </source>
</evidence>
<feature type="transmembrane region" description="Helical" evidence="6">
    <location>
        <begin position="57"/>
        <end position="78"/>
    </location>
</feature>
<comment type="similarity">
    <text evidence="6">Belongs to the insect chemoreceptor superfamily. Gustatory receptor (GR) family.</text>
</comment>
<comment type="subcellular location">
    <subcellularLocation>
        <location evidence="1 6">Cell membrane</location>
        <topology evidence="1 6">Multi-pass membrane protein</topology>
    </subcellularLocation>
</comment>
<keyword evidence="6" id="KW-0675">Receptor</keyword>
<dbReference type="AlphaFoldDB" id="A0ABD0YW65"/>
<feature type="transmembrane region" description="Helical" evidence="6">
    <location>
        <begin position="144"/>
        <end position="163"/>
    </location>
</feature>
<comment type="caution">
    <text evidence="6">Lacks conserved residue(s) required for the propagation of feature annotation.</text>
</comment>
<dbReference type="GO" id="GO:0007165">
    <property type="term" value="P:signal transduction"/>
    <property type="evidence" value="ECO:0007669"/>
    <property type="project" value="UniProtKB-KW"/>
</dbReference>
<evidence type="ECO:0000256" key="6">
    <source>
        <dbReference type="RuleBase" id="RU363108"/>
    </source>
</evidence>
<keyword evidence="6" id="KW-0807">Transducer</keyword>
<evidence type="ECO:0000256" key="1">
    <source>
        <dbReference type="ARBA" id="ARBA00004651"/>
    </source>
</evidence>
<feature type="transmembrane region" description="Helical" evidence="6">
    <location>
        <begin position="105"/>
        <end position="124"/>
    </location>
</feature>
<dbReference type="Pfam" id="PF08395">
    <property type="entry name" value="7tm_7"/>
    <property type="match status" value="1"/>
</dbReference>
<keyword evidence="4 6" id="KW-1133">Transmembrane helix</keyword>
<keyword evidence="3 6" id="KW-0812">Transmembrane</keyword>
<evidence type="ECO:0000256" key="2">
    <source>
        <dbReference type="ARBA" id="ARBA00022475"/>
    </source>
</evidence>
<dbReference type="InterPro" id="IPR013604">
    <property type="entry name" value="7TM_chemorcpt"/>
</dbReference>
<keyword evidence="8" id="KW-1185">Reference proteome</keyword>
<dbReference type="EMBL" id="JBFDAA010000001">
    <property type="protein sequence ID" value="KAL1140190.1"/>
    <property type="molecule type" value="Genomic_DNA"/>
</dbReference>
<feature type="transmembrane region" description="Helical" evidence="6">
    <location>
        <begin position="233"/>
        <end position="253"/>
    </location>
</feature>
<proteinExistence type="inferred from homology"/>
<sequence length="342" mass="39337">MLNIFRLLDAIFVLYNAEDEVRAPIRNPNRHVPWTPSFQHINAFKISPTRLSLTSRVVMAAENMCVLFTLVGCVLGNAHGSSQFRRMTFRLQALERIIHFTHREYALQVSAALCMIVEIGVNVLEYFCWSFVFGADSFLEYSAVYVSQLVCGVVLLQFVDFVLRLNNRFTHLNQLLRKNVTYWKVGFRKEDQLMKPFYLVVERGGQSVIRLVEVHTRLCQLIDTLCRVYGVQMFFIASYTVLNLTFCTYYTVICSFHPRYDKVRVAILIPEAALTLLYAPKLILLLWSCTAAERQASLTKAILGECIEPENSDSPYQKQTLVYLADLLTAFLQTFNTYGPED</sequence>
<reference evidence="7 8" key="1">
    <citation type="submission" date="2024-07" db="EMBL/GenBank/DDBJ databases">
        <title>Chromosome-level genome assembly of the water stick insect Ranatra chinensis (Heteroptera: Nepidae).</title>
        <authorList>
            <person name="Liu X."/>
        </authorList>
    </citation>
    <scope>NUCLEOTIDE SEQUENCE [LARGE SCALE GENOMIC DNA]</scope>
    <source>
        <strain evidence="7">Cailab_2021Rc</strain>
        <tissue evidence="7">Muscle</tissue>
    </source>
</reference>
<keyword evidence="5 6" id="KW-0472">Membrane</keyword>
<evidence type="ECO:0000256" key="3">
    <source>
        <dbReference type="ARBA" id="ARBA00022692"/>
    </source>
</evidence>
<keyword evidence="2 6" id="KW-1003">Cell membrane</keyword>
<dbReference type="Proteomes" id="UP001558652">
    <property type="component" value="Unassembled WGS sequence"/>
</dbReference>
<name>A0ABD0YW65_9HEMI</name>
<comment type="caution">
    <text evidence="7">The sequence shown here is derived from an EMBL/GenBank/DDBJ whole genome shotgun (WGS) entry which is preliminary data.</text>
</comment>
<protein>
    <recommendedName>
        <fullName evidence="6">Gustatory receptor</fullName>
    </recommendedName>
</protein>
<accession>A0ABD0YW65</accession>
<evidence type="ECO:0000313" key="8">
    <source>
        <dbReference type="Proteomes" id="UP001558652"/>
    </source>
</evidence>
<evidence type="ECO:0000256" key="4">
    <source>
        <dbReference type="ARBA" id="ARBA00022989"/>
    </source>
</evidence>
<evidence type="ECO:0000256" key="5">
    <source>
        <dbReference type="ARBA" id="ARBA00023136"/>
    </source>
</evidence>
<gene>
    <name evidence="7" type="ORF">AAG570_000122</name>
</gene>
<feature type="transmembrane region" description="Helical" evidence="6">
    <location>
        <begin position="265"/>
        <end position="287"/>
    </location>
</feature>
<organism evidence="7 8">
    <name type="scientific">Ranatra chinensis</name>
    <dbReference type="NCBI Taxonomy" id="642074"/>
    <lineage>
        <taxon>Eukaryota</taxon>
        <taxon>Metazoa</taxon>
        <taxon>Ecdysozoa</taxon>
        <taxon>Arthropoda</taxon>
        <taxon>Hexapoda</taxon>
        <taxon>Insecta</taxon>
        <taxon>Pterygota</taxon>
        <taxon>Neoptera</taxon>
        <taxon>Paraneoptera</taxon>
        <taxon>Hemiptera</taxon>
        <taxon>Heteroptera</taxon>
        <taxon>Panheteroptera</taxon>
        <taxon>Nepomorpha</taxon>
        <taxon>Nepidae</taxon>
        <taxon>Ranatrinae</taxon>
        <taxon>Ranatra</taxon>
    </lineage>
</organism>